<feature type="signal peptide" evidence="1">
    <location>
        <begin position="1"/>
        <end position="24"/>
    </location>
</feature>
<evidence type="ECO:0000313" key="5">
    <source>
        <dbReference type="Proteomes" id="UP000276991"/>
    </source>
</evidence>
<proteinExistence type="predicted"/>
<reference evidence="4 5" key="1">
    <citation type="submission" date="2018-08" db="EMBL/GenBank/DDBJ databases">
        <authorList>
            <person name="Laetsch R D."/>
            <person name="Stevens L."/>
            <person name="Kumar S."/>
            <person name="Blaxter L. M."/>
        </authorList>
    </citation>
    <scope>NUCLEOTIDE SEQUENCE [LARGE SCALE GENOMIC DNA]</scope>
</reference>
<dbReference type="Pfam" id="PF11938">
    <property type="entry name" value="DUF3456"/>
    <property type="match status" value="1"/>
</dbReference>
<evidence type="ECO:0000259" key="3">
    <source>
        <dbReference type="Pfam" id="PF11938"/>
    </source>
</evidence>
<evidence type="ECO:0000256" key="1">
    <source>
        <dbReference type="SAM" id="SignalP"/>
    </source>
</evidence>
<gene>
    <name evidence="4" type="ORF">NAV_LOCUS6514</name>
</gene>
<evidence type="ECO:0008006" key="6">
    <source>
        <dbReference type="Google" id="ProtNLM"/>
    </source>
</evidence>
<dbReference type="InterPro" id="IPR005201">
    <property type="entry name" value="TIM_ENGase"/>
</dbReference>
<dbReference type="GO" id="GO:0005829">
    <property type="term" value="C:cytosol"/>
    <property type="evidence" value="ECO:0007669"/>
    <property type="project" value="UniProtKB-SubCell"/>
</dbReference>
<protein>
    <recommendedName>
        <fullName evidence="6">Mannosyl-glycoprotein endo-beta-N-acetylglucosaminidase</fullName>
    </recommendedName>
</protein>
<keyword evidence="1" id="KW-0732">Signal</keyword>
<dbReference type="GO" id="GO:0033925">
    <property type="term" value="F:mannosyl-glycoprotein endo-beta-N-acetylglucosaminidase activity"/>
    <property type="evidence" value="ECO:0007669"/>
    <property type="project" value="UniProtKB-EC"/>
</dbReference>
<name>A0A498SP47_ACAVI</name>
<dbReference type="Gene3D" id="3.20.20.80">
    <property type="entry name" value="Glycosidases"/>
    <property type="match status" value="1"/>
</dbReference>
<dbReference type="PANTHER" id="PTHR13246">
    <property type="entry name" value="ENDO BETA N-ACETYLGLUCOSAMINIDASE"/>
    <property type="match status" value="1"/>
</dbReference>
<dbReference type="EMBL" id="UPTC01001357">
    <property type="protein sequence ID" value="VBB31723.1"/>
    <property type="molecule type" value="Genomic_DNA"/>
</dbReference>
<evidence type="ECO:0000313" key="4">
    <source>
        <dbReference type="EMBL" id="VBB31723.1"/>
    </source>
</evidence>
<dbReference type="InterPro" id="IPR032979">
    <property type="entry name" value="ENGase"/>
</dbReference>
<sequence length="595" mass="68829">MDYLVQLIWILLCIVLSLVTECLAVSTASATCGACTMVVTEMEIKISELEEKKRGKNYYRPSETKNQDLTDKKPLSRSEFQFSEILETICDKSSEWTAVIHPRTGKGVYARRATLKLKQVPEHLTIYQFGDACSDFLDSYEDQLIKFALKKRGDPVRQFCHETIKVCTAVDVTPMTDEESGKTQILSDKEKEKTVEKMLDKISSYVYTKVYQTSNKMPLLPILTTCPINDLSQLWSWDENTIPHCLIGNSLENYTRYRDYPETLLCHDMKGGYLDEERLDGCKVTDSTAPFIFFHWWYIDIFVYFSHNFITIPPLGWINQAHMHGVIVLGTLITEWHGGADLCKEFLKNEESVTKTVQKLVNIAVKYNFEGWLINIENKIEIEAIMYLDLFLKTLTIEMRQAIGERSRVIWYDSVTIDGELKWQNELNEKNQRWFDITDGIFLNYIWDIKQLSISAVRAKHRHRNIFVGIDCFGRGCHGDGGWNCYEAFMYPRQKNLSVALFAPGWIAEKMPGREIILNSLRFWDRLITFVRPHPLTTLPIDTDFSFGYKYKDACKYYNLAEAKMQPFYLASGAFPDPSGMHIVLQGPTSYRLLS</sequence>
<feature type="chain" id="PRO_5019717405" description="Mannosyl-glycoprotein endo-beta-N-acetylglucosaminidase" evidence="1">
    <location>
        <begin position="25"/>
        <end position="595"/>
    </location>
</feature>
<dbReference type="Pfam" id="PF03644">
    <property type="entry name" value="Glyco_hydro_85"/>
    <property type="match status" value="1"/>
</dbReference>
<feature type="domain" description="Cytosolic endo-beta-N-acetylglucosaminidase TIM barrel" evidence="2">
    <location>
        <begin position="285"/>
        <end position="524"/>
    </location>
</feature>
<feature type="domain" description="DUF3456" evidence="3">
    <location>
        <begin position="32"/>
        <end position="167"/>
    </location>
</feature>
<dbReference type="Proteomes" id="UP000276991">
    <property type="component" value="Unassembled WGS sequence"/>
</dbReference>
<accession>A0A498SP47</accession>
<evidence type="ECO:0000259" key="2">
    <source>
        <dbReference type="Pfam" id="PF03644"/>
    </source>
</evidence>
<dbReference type="AlphaFoldDB" id="A0A498SP47"/>
<dbReference type="STRING" id="6277.A0A498SP47"/>
<dbReference type="PANTHER" id="PTHR13246:SF1">
    <property type="entry name" value="CYTOSOLIC ENDO-BETA-N-ACETYLGLUCOSAMINIDASE"/>
    <property type="match status" value="1"/>
</dbReference>
<dbReference type="InterPro" id="IPR021852">
    <property type="entry name" value="DUF3456"/>
</dbReference>
<dbReference type="OrthoDB" id="284473at2759"/>
<organism evidence="4 5">
    <name type="scientific">Acanthocheilonema viteae</name>
    <name type="common">Filarial nematode worm</name>
    <name type="synonym">Dipetalonema viteae</name>
    <dbReference type="NCBI Taxonomy" id="6277"/>
    <lineage>
        <taxon>Eukaryota</taxon>
        <taxon>Metazoa</taxon>
        <taxon>Ecdysozoa</taxon>
        <taxon>Nematoda</taxon>
        <taxon>Chromadorea</taxon>
        <taxon>Rhabditida</taxon>
        <taxon>Spirurina</taxon>
        <taxon>Spiruromorpha</taxon>
        <taxon>Filarioidea</taxon>
        <taxon>Onchocercidae</taxon>
        <taxon>Acanthocheilonema</taxon>
    </lineage>
</organism>
<keyword evidence="5" id="KW-1185">Reference proteome</keyword>